<sequence length="94" mass="10211">MKKKINIAPTKMINKVVDTTKMVASKANGFALNTTEEVVTDTIEVAGQWQTVTSKAIKGGLQLAANQQDLIFDALEGVKSTMLLTKKRFSKLVA</sequence>
<protein>
    <submittedName>
        <fullName evidence="1">Uncharacterized protein</fullName>
    </submittedName>
</protein>
<evidence type="ECO:0000313" key="1">
    <source>
        <dbReference type="EMBL" id="MFC7357523.1"/>
    </source>
</evidence>
<organism evidence="1 2">
    <name type="scientific">Jejudonia soesokkakensis</name>
    <dbReference type="NCBI Taxonomy" id="1323432"/>
    <lineage>
        <taxon>Bacteria</taxon>
        <taxon>Pseudomonadati</taxon>
        <taxon>Bacteroidota</taxon>
        <taxon>Flavobacteriia</taxon>
        <taxon>Flavobacteriales</taxon>
        <taxon>Flavobacteriaceae</taxon>
        <taxon>Jejudonia</taxon>
    </lineage>
</organism>
<dbReference type="Proteomes" id="UP001596415">
    <property type="component" value="Unassembled WGS sequence"/>
</dbReference>
<dbReference type="EMBL" id="JBHTBN010000003">
    <property type="protein sequence ID" value="MFC7357523.1"/>
    <property type="molecule type" value="Genomic_DNA"/>
</dbReference>
<gene>
    <name evidence="1" type="ORF">ACFQO1_07475</name>
</gene>
<keyword evidence="2" id="KW-1185">Reference proteome</keyword>
<dbReference type="RefSeq" id="WP_380217369.1">
    <property type="nucleotide sequence ID" value="NZ_JBHTBN010000003.1"/>
</dbReference>
<accession>A0ABW2MV13</accession>
<evidence type="ECO:0000313" key="2">
    <source>
        <dbReference type="Proteomes" id="UP001596415"/>
    </source>
</evidence>
<name>A0ABW2MV13_9FLAO</name>
<comment type="caution">
    <text evidence="1">The sequence shown here is derived from an EMBL/GenBank/DDBJ whole genome shotgun (WGS) entry which is preliminary data.</text>
</comment>
<proteinExistence type="predicted"/>
<reference evidence="2" key="1">
    <citation type="journal article" date="2019" name="Int. J. Syst. Evol. Microbiol.">
        <title>The Global Catalogue of Microorganisms (GCM) 10K type strain sequencing project: providing services to taxonomists for standard genome sequencing and annotation.</title>
        <authorList>
            <consortium name="The Broad Institute Genomics Platform"/>
            <consortium name="The Broad Institute Genome Sequencing Center for Infectious Disease"/>
            <person name="Wu L."/>
            <person name="Ma J."/>
        </authorList>
    </citation>
    <scope>NUCLEOTIDE SEQUENCE [LARGE SCALE GENOMIC DNA]</scope>
    <source>
        <strain evidence="2">CGMCC 1.16306</strain>
    </source>
</reference>